<keyword evidence="7 8" id="KW-0131">Cell cycle</keyword>
<accession>A0ABN6PH27</accession>
<protein>
    <recommendedName>
        <fullName evidence="8 9">Cell division protein FtsL</fullName>
    </recommendedName>
</protein>
<dbReference type="InterPro" id="IPR011922">
    <property type="entry name" value="Cell_div_FtsL"/>
</dbReference>
<dbReference type="Pfam" id="PF04999">
    <property type="entry name" value="FtsL"/>
    <property type="match status" value="1"/>
</dbReference>
<keyword evidence="11" id="KW-1185">Reference proteome</keyword>
<evidence type="ECO:0000256" key="6">
    <source>
        <dbReference type="ARBA" id="ARBA00023136"/>
    </source>
</evidence>
<dbReference type="PANTHER" id="PTHR37479">
    <property type="entry name" value="CELL DIVISION PROTEIN FTSL"/>
    <property type="match status" value="1"/>
</dbReference>
<evidence type="ECO:0000256" key="3">
    <source>
        <dbReference type="ARBA" id="ARBA00022618"/>
    </source>
</evidence>
<keyword evidence="5 8" id="KW-1133">Transmembrane helix</keyword>
<organism evidence="10 11">
    <name type="scientific">Sphaerotilus microaerophilus</name>
    <dbReference type="NCBI Taxonomy" id="2914710"/>
    <lineage>
        <taxon>Bacteria</taxon>
        <taxon>Pseudomonadati</taxon>
        <taxon>Pseudomonadota</taxon>
        <taxon>Betaproteobacteria</taxon>
        <taxon>Burkholderiales</taxon>
        <taxon>Sphaerotilaceae</taxon>
        <taxon>Sphaerotilus</taxon>
    </lineage>
</organism>
<evidence type="ECO:0000256" key="9">
    <source>
        <dbReference type="NCBIfam" id="TIGR02209"/>
    </source>
</evidence>
<comment type="similarity">
    <text evidence="8">Belongs to the FtsL family.</text>
</comment>
<name>A0ABN6PH27_9BURK</name>
<comment type="subcellular location">
    <subcellularLocation>
        <location evidence="8">Cell inner membrane</location>
        <topology evidence="8">Single-pass type II membrane protein</topology>
    </subcellularLocation>
    <subcellularLocation>
        <location evidence="1">Cell membrane</location>
        <topology evidence="1">Single-pass type II membrane protein</topology>
    </subcellularLocation>
    <text evidence="8">Localizes to the division septum where it forms a ring structure.</text>
</comment>
<evidence type="ECO:0000256" key="2">
    <source>
        <dbReference type="ARBA" id="ARBA00022475"/>
    </source>
</evidence>
<dbReference type="Proteomes" id="UP001057498">
    <property type="component" value="Chromosome"/>
</dbReference>
<dbReference type="NCBIfam" id="TIGR02209">
    <property type="entry name" value="ftsL_broad"/>
    <property type="match status" value="1"/>
</dbReference>
<dbReference type="PANTHER" id="PTHR37479:SF1">
    <property type="entry name" value="CELL DIVISION PROTEIN FTSL"/>
    <property type="match status" value="1"/>
</dbReference>
<proteinExistence type="inferred from homology"/>
<dbReference type="HAMAP" id="MF_00910">
    <property type="entry name" value="FtsL"/>
    <property type="match status" value="1"/>
</dbReference>
<reference evidence="10" key="1">
    <citation type="submission" date="2022-04" db="EMBL/GenBank/DDBJ databases">
        <title>Whole genome sequence of Sphaerotilus sp. FB-5.</title>
        <authorList>
            <person name="Takeda M."/>
            <person name="Narihara S."/>
            <person name="Akimoto M."/>
            <person name="Akimoto R."/>
            <person name="Nishiyashiki S."/>
            <person name="Murakami T."/>
        </authorList>
    </citation>
    <scope>NUCLEOTIDE SEQUENCE</scope>
    <source>
        <strain evidence="10">FB-5</strain>
    </source>
</reference>
<keyword evidence="2 8" id="KW-1003">Cell membrane</keyword>
<comment type="subunit">
    <text evidence="8">Part of a complex composed of FtsB, FtsL and FtsQ.</text>
</comment>
<evidence type="ECO:0000256" key="8">
    <source>
        <dbReference type="HAMAP-Rule" id="MF_00910"/>
    </source>
</evidence>
<keyword evidence="3 8" id="KW-0132">Cell division</keyword>
<evidence type="ECO:0000256" key="5">
    <source>
        <dbReference type="ARBA" id="ARBA00022989"/>
    </source>
</evidence>
<keyword evidence="6 8" id="KW-0472">Membrane</keyword>
<keyword evidence="8" id="KW-0997">Cell inner membrane</keyword>
<dbReference type="EMBL" id="AP025730">
    <property type="protein sequence ID" value="BDI04223.1"/>
    <property type="molecule type" value="Genomic_DNA"/>
</dbReference>
<evidence type="ECO:0000313" key="10">
    <source>
        <dbReference type="EMBL" id="BDI04223.1"/>
    </source>
</evidence>
<evidence type="ECO:0000256" key="4">
    <source>
        <dbReference type="ARBA" id="ARBA00022692"/>
    </source>
</evidence>
<keyword evidence="4 8" id="KW-0812">Transmembrane</keyword>
<comment type="function">
    <text evidence="8">Essential cell division protein. May link together the upstream cell division proteins, which are predominantly cytoplasmic, with the downstream cell division proteins, which are predominantly periplasmic.</text>
</comment>
<evidence type="ECO:0000256" key="1">
    <source>
        <dbReference type="ARBA" id="ARBA00004401"/>
    </source>
</evidence>
<evidence type="ECO:0000313" key="11">
    <source>
        <dbReference type="Proteomes" id="UP001057498"/>
    </source>
</evidence>
<gene>
    <name evidence="8" type="primary">ftsL</name>
    <name evidence="10" type="ORF">CATMQ487_11930</name>
</gene>
<dbReference type="RefSeq" id="WP_251972362.1">
    <property type="nucleotide sequence ID" value="NZ_AP025730.1"/>
</dbReference>
<sequence length="99" mass="11017">MTRLNLLLLVVLVCSAIYLVQTSYESRRLYAALERERNAAHQLDVEAEGLDVARRAYATSLRVERVAREELRMRAATPAVTEYVTDPARTAAAAQGGRP</sequence>
<evidence type="ECO:0000256" key="7">
    <source>
        <dbReference type="ARBA" id="ARBA00023306"/>
    </source>
</evidence>